<name>A0A6J6UVV9_9ZZZZ</name>
<evidence type="ECO:0000313" key="2">
    <source>
        <dbReference type="EMBL" id="CAB4762597.1"/>
    </source>
</evidence>
<dbReference type="AlphaFoldDB" id="A0A6J6UVV9"/>
<sequence length="66" mass="6822">MPSYRDAMIAAAFSGVPRTVSVSTISSVIWAAISAHLPAFDSALSSGCRSPQPCTSSVTRYDGVDA</sequence>
<protein>
    <submittedName>
        <fullName evidence="2">Unannotated protein</fullName>
    </submittedName>
</protein>
<organism evidence="2">
    <name type="scientific">freshwater metagenome</name>
    <dbReference type="NCBI Taxonomy" id="449393"/>
    <lineage>
        <taxon>unclassified sequences</taxon>
        <taxon>metagenomes</taxon>
        <taxon>ecological metagenomes</taxon>
    </lineage>
</organism>
<accession>A0A6J6UVV9</accession>
<evidence type="ECO:0000256" key="1">
    <source>
        <dbReference type="SAM" id="MobiDB-lite"/>
    </source>
</evidence>
<feature type="region of interest" description="Disordered" evidence="1">
    <location>
        <begin position="46"/>
        <end position="66"/>
    </location>
</feature>
<feature type="compositionally biased region" description="Polar residues" evidence="1">
    <location>
        <begin position="46"/>
        <end position="59"/>
    </location>
</feature>
<proteinExistence type="predicted"/>
<reference evidence="2" key="1">
    <citation type="submission" date="2020-05" db="EMBL/GenBank/DDBJ databases">
        <authorList>
            <person name="Chiriac C."/>
            <person name="Salcher M."/>
            <person name="Ghai R."/>
            <person name="Kavagutti S V."/>
        </authorList>
    </citation>
    <scope>NUCLEOTIDE SEQUENCE</scope>
</reference>
<gene>
    <name evidence="2" type="ORF">UFOPK2754_02515</name>
</gene>
<dbReference type="EMBL" id="CAEZYR010000116">
    <property type="protein sequence ID" value="CAB4762597.1"/>
    <property type="molecule type" value="Genomic_DNA"/>
</dbReference>